<reference evidence="2 3" key="1">
    <citation type="submission" date="2023-03" db="EMBL/GenBank/DDBJ databases">
        <title>Halomonas sp. nov., isolated from Korean tranditional fermented seafood 'Jeotgal'.</title>
        <authorList>
            <person name="Kim B."/>
            <person name="Shin N.-R."/>
        </authorList>
    </citation>
    <scope>NUCLEOTIDE SEQUENCE [LARGE SCALE GENOMIC DNA]</scope>
    <source>
        <strain evidence="2 3">SG2L-4</strain>
    </source>
</reference>
<gene>
    <name evidence="2" type="ORF">P1P91_07285</name>
</gene>
<evidence type="ECO:0000313" key="3">
    <source>
        <dbReference type="Proteomes" id="UP001301869"/>
    </source>
</evidence>
<dbReference type="Pfam" id="PF07238">
    <property type="entry name" value="PilZ"/>
    <property type="match status" value="1"/>
</dbReference>
<dbReference type="Proteomes" id="UP001301869">
    <property type="component" value="Chromosome"/>
</dbReference>
<accession>A0ABY9Z2U7</accession>
<dbReference type="Gene3D" id="2.40.10.220">
    <property type="entry name" value="predicted glycosyltransferase like domains"/>
    <property type="match status" value="1"/>
</dbReference>
<proteinExistence type="predicted"/>
<dbReference type="InterPro" id="IPR009875">
    <property type="entry name" value="PilZ_domain"/>
</dbReference>
<dbReference type="RefSeq" id="WP_311885593.1">
    <property type="nucleotide sequence ID" value="NZ_CP119391.1"/>
</dbReference>
<dbReference type="EMBL" id="CP119391">
    <property type="protein sequence ID" value="WNK21466.1"/>
    <property type="molecule type" value="Genomic_DNA"/>
</dbReference>
<name>A0ABY9Z2U7_9GAMM</name>
<keyword evidence="3" id="KW-1185">Reference proteome</keyword>
<evidence type="ECO:0000259" key="1">
    <source>
        <dbReference type="Pfam" id="PF07238"/>
    </source>
</evidence>
<protein>
    <submittedName>
        <fullName evidence="2">PilZ domain-containing protein</fullName>
    </submittedName>
</protein>
<feature type="domain" description="PilZ" evidence="1">
    <location>
        <begin position="20"/>
        <end position="99"/>
    </location>
</feature>
<sequence>MSTQKLLTTTLPDVPALLAMYMPFLERGGLFVATRERCTLGDPVILMLTLPGDDQELTVNGSVAWISPDGVTGRRLPGVGVHFSHQDHNVRDRIETLLAGQLDGAAASCTL</sequence>
<organism evidence="2 3">
    <name type="scientific">Halomonas piscis</name>
    <dbReference type="NCBI Taxonomy" id="3031727"/>
    <lineage>
        <taxon>Bacteria</taxon>
        <taxon>Pseudomonadati</taxon>
        <taxon>Pseudomonadota</taxon>
        <taxon>Gammaproteobacteria</taxon>
        <taxon>Oceanospirillales</taxon>
        <taxon>Halomonadaceae</taxon>
        <taxon>Halomonas</taxon>
    </lineage>
</organism>
<evidence type="ECO:0000313" key="2">
    <source>
        <dbReference type="EMBL" id="WNK21466.1"/>
    </source>
</evidence>